<evidence type="ECO:0000313" key="2">
    <source>
        <dbReference type="EMBL" id="QJA46114.1"/>
    </source>
</evidence>
<dbReference type="EMBL" id="MT144611">
    <property type="protein sequence ID" value="QJH95015.1"/>
    <property type="molecule type" value="Genomic_DNA"/>
</dbReference>
<evidence type="ECO:0000256" key="1">
    <source>
        <dbReference type="SAM" id="MobiDB-lite"/>
    </source>
</evidence>
<protein>
    <submittedName>
        <fullName evidence="2">Uncharacterized protein</fullName>
    </submittedName>
</protein>
<sequence length="95" mass="10421">MVYILRHPQKDFCGYMLGVQFHNGRGGTSSAKDRDILTGAFKVKGLKIAFCQDITGQPMAADEPVKVTPVIVPEPEPVPAFDPEPVPEVKKTLKK</sequence>
<dbReference type="AlphaFoldDB" id="A0A6H1ZEY5"/>
<dbReference type="EMBL" id="MT144003">
    <property type="protein sequence ID" value="QJA46114.1"/>
    <property type="molecule type" value="Genomic_DNA"/>
</dbReference>
<feature type="compositionally biased region" description="Pro residues" evidence="1">
    <location>
        <begin position="76"/>
        <end position="86"/>
    </location>
</feature>
<evidence type="ECO:0000313" key="3">
    <source>
        <dbReference type="EMBL" id="QJH95015.1"/>
    </source>
</evidence>
<proteinExistence type="predicted"/>
<accession>A0A6H1ZEY5</accession>
<gene>
    <name evidence="2" type="ORF">TM448A00317_0016</name>
    <name evidence="3" type="ORF">TM448B00343_0021</name>
</gene>
<feature type="region of interest" description="Disordered" evidence="1">
    <location>
        <begin position="76"/>
        <end position="95"/>
    </location>
</feature>
<reference evidence="2" key="1">
    <citation type="submission" date="2020-03" db="EMBL/GenBank/DDBJ databases">
        <title>The deep terrestrial virosphere.</title>
        <authorList>
            <person name="Holmfeldt K."/>
            <person name="Nilsson E."/>
            <person name="Simone D."/>
            <person name="Lopez-Fernandez M."/>
            <person name="Wu X."/>
            <person name="de Brujin I."/>
            <person name="Lundin D."/>
            <person name="Andersson A."/>
            <person name="Bertilsson S."/>
            <person name="Dopson M."/>
        </authorList>
    </citation>
    <scope>NUCLEOTIDE SEQUENCE</scope>
    <source>
        <strain evidence="2">TM448A00317</strain>
        <strain evidence="3">TM448B00343</strain>
    </source>
</reference>
<organism evidence="2">
    <name type="scientific">viral metagenome</name>
    <dbReference type="NCBI Taxonomy" id="1070528"/>
    <lineage>
        <taxon>unclassified sequences</taxon>
        <taxon>metagenomes</taxon>
        <taxon>organismal metagenomes</taxon>
    </lineage>
</organism>
<name>A0A6H1ZEY5_9ZZZZ</name>